<protein>
    <submittedName>
        <fullName evidence="2">Metal-dependent hydrolase</fullName>
    </submittedName>
</protein>
<dbReference type="CDD" id="cd07344">
    <property type="entry name" value="M48_yhfN_like"/>
    <property type="match status" value="1"/>
</dbReference>
<dbReference type="EMBL" id="JBEPSD010000001">
    <property type="protein sequence ID" value="MET4569110.1"/>
    <property type="molecule type" value="Genomic_DNA"/>
</dbReference>
<evidence type="ECO:0000313" key="3">
    <source>
        <dbReference type="Proteomes" id="UP001549251"/>
    </source>
</evidence>
<keyword evidence="2" id="KW-0378">Hydrolase</keyword>
<dbReference type="InterPro" id="IPR053136">
    <property type="entry name" value="UTP_pyrophosphatase-like"/>
</dbReference>
<dbReference type="PANTHER" id="PTHR30399:SF1">
    <property type="entry name" value="UTP PYROPHOSPHATASE"/>
    <property type="match status" value="1"/>
</dbReference>
<keyword evidence="3" id="KW-1185">Reference proteome</keyword>
<dbReference type="PANTHER" id="PTHR30399">
    <property type="entry name" value="UNCHARACTERIZED PROTEIN YGJP"/>
    <property type="match status" value="1"/>
</dbReference>
<dbReference type="GO" id="GO:0016787">
    <property type="term" value="F:hydrolase activity"/>
    <property type="evidence" value="ECO:0007669"/>
    <property type="project" value="UniProtKB-KW"/>
</dbReference>
<evidence type="ECO:0000313" key="2">
    <source>
        <dbReference type="EMBL" id="MET4569110.1"/>
    </source>
</evidence>
<proteinExistence type="predicted"/>
<evidence type="ECO:0000259" key="1">
    <source>
        <dbReference type="Pfam" id="PF01863"/>
    </source>
</evidence>
<organism evidence="2 3">
    <name type="scientific">Rhodanobacter soli</name>
    <dbReference type="NCBI Taxonomy" id="590609"/>
    <lineage>
        <taxon>Bacteria</taxon>
        <taxon>Pseudomonadati</taxon>
        <taxon>Pseudomonadota</taxon>
        <taxon>Gammaproteobacteria</taxon>
        <taxon>Lysobacterales</taxon>
        <taxon>Rhodanobacteraceae</taxon>
        <taxon>Rhodanobacter</taxon>
    </lineage>
</organism>
<sequence length="89" mass="10644">MARPRPNGFLLHASMTRLPPMRLQAMKTQWGSCSPTGKITLNLWLLKAPRDYIDYVIFHELCYLKEHNHSPRLFKLLYRHVPTWRQRKA</sequence>
<gene>
    <name evidence="2" type="ORF">ABIE04_001437</name>
</gene>
<reference evidence="2 3" key="1">
    <citation type="submission" date="2024-06" db="EMBL/GenBank/DDBJ databases">
        <title>Sorghum-associated microbial communities from plants grown in Nebraska, USA.</title>
        <authorList>
            <person name="Schachtman D."/>
        </authorList>
    </citation>
    <scope>NUCLEOTIDE SEQUENCE [LARGE SCALE GENOMIC DNA]</scope>
    <source>
        <strain evidence="2 3">1757</strain>
    </source>
</reference>
<dbReference type="RefSeq" id="WP_354548041.1">
    <property type="nucleotide sequence ID" value="NZ_JBEPSD010000001.1"/>
</dbReference>
<dbReference type="Proteomes" id="UP001549251">
    <property type="component" value="Unassembled WGS sequence"/>
</dbReference>
<dbReference type="InterPro" id="IPR002725">
    <property type="entry name" value="YgjP-like_metallopeptidase"/>
</dbReference>
<feature type="domain" description="YgjP-like metallopeptidase" evidence="1">
    <location>
        <begin position="18"/>
        <end position="88"/>
    </location>
</feature>
<dbReference type="Gene3D" id="3.30.2010.10">
    <property type="entry name" value="Metalloproteases ('zincins'), catalytic domain"/>
    <property type="match status" value="1"/>
</dbReference>
<dbReference type="Pfam" id="PF01863">
    <property type="entry name" value="YgjP-like"/>
    <property type="match status" value="1"/>
</dbReference>
<accession>A0ABV2PVP4</accession>
<name>A0ABV2PVP4_9GAMM</name>
<comment type="caution">
    <text evidence="2">The sequence shown here is derived from an EMBL/GenBank/DDBJ whole genome shotgun (WGS) entry which is preliminary data.</text>
</comment>